<organism evidence="1 2">
    <name type="scientific">Phycisphaera mikurensis (strain NBRC 102666 / KCTC 22515 / FYK2301M01)</name>
    <dbReference type="NCBI Taxonomy" id="1142394"/>
    <lineage>
        <taxon>Bacteria</taxon>
        <taxon>Pseudomonadati</taxon>
        <taxon>Planctomycetota</taxon>
        <taxon>Phycisphaerae</taxon>
        <taxon>Phycisphaerales</taxon>
        <taxon>Phycisphaeraceae</taxon>
        <taxon>Phycisphaera</taxon>
    </lineage>
</organism>
<dbReference type="Proteomes" id="UP000007881">
    <property type="component" value="Chromosome"/>
</dbReference>
<dbReference type="eggNOG" id="COG0415">
    <property type="taxonomic scope" value="Bacteria"/>
</dbReference>
<dbReference type="EMBL" id="AP012338">
    <property type="protein sequence ID" value="BAM04022.1"/>
    <property type="molecule type" value="Genomic_DNA"/>
</dbReference>
<dbReference type="STRING" id="1142394.PSMK_18630"/>
<dbReference type="InterPro" id="IPR036155">
    <property type="entry name" value="Crypto/Photolyase_N_sf"/>
</dbReference>
<dbReference type="AlphaFoldDB" id="I0IFI4"/>
<dbReference type="KEGG" id="phm:PSMK_18630"/>
<gene>
    <name evidence="1" type="ordered locus">PSMK_18630</name>
</gene>
<evidence type="ECO:0000313" key="1">
    <source>
        <dbReference type="EMBL" id="BAM04022.1"/>
    </source>
</evidence>
<accession>I0IFI4</accession>
<name>I0IFI4_PHYMF</name>
<reference evidence="1 2" key="1">
    <citation type="submission" date="2012-02" db="EMBL/GenBank/DDBJ databases">
        <title>Complete genome sequence of Phycisphaera mikurensis NBRC 102666.</title>
        <authorList>
            <person name="Ankai A."/>
            <person name="Hosoyama A."/>
            <person name="Terui Y."/>
            <person name="Sekine M."/>
            <person name="Fukai R."/>
            <person name="Kato Y."/>
            <person name="Nakamura S."/>
            <person name="Yamada-Narita S."/>
            <person name="Kawakoshi A."/>
            <person name="Fukunaga Y."/>
            <person name="Yamazaki S."/>
            <person name="Fujita N."/>
        </authorList>
    </citation>
    <scope>NUCLEOTIDE SEQUENCE [LARGE SCALE GENOMIC DNA]</scope>
    <source>
        <strain evidence="2">NBRC 102666 / KCTC 22515 / FYK2301M01</strain>
    </source>
</reference>
<proteinExistence type="predicted"/>
<sequence length="134" mass="15250">MLWVHDAMLSERWLRKGEPAVFVFDEAWIRDAGLSLKRLVFMAECLEAMPGVEVRRGEVVGEVLAFAAEHGAGVVRTVDAADPRLRRQREVLAESIEVERTRPPAFVDEAVPPADLRSFSRYWKKHGRAAKRPR</sequence>
<evidence type="ECO:0000313" key="2">
    <source>
        <dbReference type="Proteomes" id="UP000007881"/>
    </source>
</evidence>
<keyword evidence="2" id="KW-1185">Reference proteome</keyword>
<dbReference type="HOGENOM" id="CLU_1805192_0_0_0"/>
<dbReference type="SUPFAM" id="SSF52425">
    <property type="entry name" value="Cryptochrome/photolyase, N-terminal domain"/>
    <property type="match status" value="1"/>
</dbReference>
<protein>
    <submittedName>
        <fullName evidence="1">Uncharacterized protein</fullName>
    </submittedName>
</protein>